<dbReference type="AlphaFoldDB" id="A0AAV4BDR3"/>
<dbReference type="InterPro" id="IPR057642">
    <property type="entry name" value="TXNDC16_2nd"/>
</dbReference>
<proteinExistence type="predicted"/>
<feature type="region of interest" description="Disordered" evidence="1">
    <location>
        <begin position="820"/>
        <end position="888"/>
    </location>
</feature>
<dbReference type="SUPFAM" id="SSF52833">
    <property type="entry name" value="Thioredoxin-like"/>
    <property type="match status" value="1"/>
</dbReference>
<gene>
    <name evidence="5" type="ORF">PoB_004799600</name>
</gene>
<dbReference type="Pfam" id="PF24509">
    <property type="entry name" value="TXNDC16_2nd"/>
    <property type="match status" value="1"/>
</dbReference>
<feature type="signal peptide" evidence="2">
    <location>
        <begin position="1"/>
        <end position="24"/>
    </location>
</feature>
<evidence type="ECO:0000259" key="4">
    <source>
        <dbReference type="Pfam" id="PF24509"/>
    </source>
</evidence>
<evidence type="ECO:0000256" key="1">
    <source>
        <dbReference type="SAM" id="MobiDB-lite"/>
    </source>
</evidence>
<name>A0AAV4BDR3_9GAST</name>
<dbReference type="InterPro" id="IPR057639">
    <property type="entry name" value="TXNDC16_N"/>
</dbReference>
<dbReference type="Gene3D" id="3.40.30.10">
    <property type="entry name" value="Glutaredoxin"/>
    <property type="match status" value="2"/>
</dbReference>
<accession>A0AAV4BDR3</accession>
<dbReference type="InterPro" id="IPR036249">
    <property type="entry name" value="Thioredoxin-like_sf"/>
</dbReference>
<feature type="domain" description="TXNDC16 N-terminal" evidence="3">
    <location>
        <begin position="39"/>
        <end position="139"/>
    </location>
</feature>
<keyword evidence="2" id="KW-0732">Signal</keyword>
<evidence type="ECO:0000256" key="2">
    <source>
        <dbReference type="SAM" id="SignalP"/>
    </source>
</evidence>
<dbReference type="PANTHER" id="PTHR22699:SF1">
    <property type="entry name" value="THIOREDOXIN DOMAIN-CONTAINING PROTEIN 16"/>
    <property type="match status" value="1"/>
</dbReference>
<dbReference type="Pfam" id="PF13848">
    <property type="entry name" value="Thioredoxin_6"/>
    <property type="match status" value="1"/>
</dbReference>
<evidence type="ECO:0000259" key="3">
    <source>
        <dbReference type="Pfam" id="PF24508"/>
    </source>
</evidence>
<protein>
    <submittedName>
        <fullName evidence="5">Thioredoxin domain-containing protein 16</fullName>
    </submittedName>
</protein>
<dbReference type="Proteomes" id="UP000735302">
    <property type="component" value="Unassembled WGS sequence"/>
</dbReference>
<organism evidence="5 6">
    <name type="scientific">Plakobranchus ocellatus</name>
    <dbReference type="NCBI Taxonomy" id="259542"/>
    <lineage>
        <taxon>Eukaryota</taxon>
        <taxon>Metazoa</taxon>
        <taxon>Spiralia</taxon>
        <taxon>Lophotrochozoa</taxon>
        <taxon>Mollusca</taxon>
        <taxon>Gastropoda</taxon>
        <taxon>Heterobranchia</taxon>
        <taxon>Euthyneura</taxon>
        <taxon>Panpulmonata</taxon>
        <taxon>Sacoglossa</taxon>
        <taxon>Placobranchoidea</taxon>
        <taxon>Plakobranchidae</taxon>
        <taxon>Plakobranchus</taxon>
    </lineage>
</organism>
<comment type="caution">
    <text evidence="5">The sequence shown here is derived from an EMBL/GenBank/DDBJ whole genome shotgun (WGS) entry which is preliminary data.</text>
</comment>
<sequence length="888" mass="99294">MTSSTVVFSASLLLLLLRSPSLEATSKQSHTSDGQRNMLTVNSESIQDLINSPSLSLIFFHKTANSKTIPFLKEFKKSAENLEPYDIRLAVYDCRKAKETDTACNKDEDSVFTYRNGIALMTLELDYLFDVDSIMANALHLLLLHEVPIVQSRLERLELEQSLVGKRDLIFIHPQAVGTAEHRMFMEIAHAFQDQFSFALTTDYRTIIGLQDSSELSADSSFGLWVMFCSEARTEEVTNDGDCPHTMYRGKATLYHFVQFIQKLLQKSVFHAPQDGLTSLFAMTSDDPIVYAYLKTEDQEDEVLMHILNYDLRGSAQVVIVDMNDPKSKMAATKQGLTHKLPSIRLKSKDGKMHILENEDWTVSDLRQFLLPHVFPEWLLEKSPSGDQQQSLAASEGDLADLYALIDAVESQDDQVASAVASLKHKTMSGLEHVPEFLKHGFHAAVSRSTLLMVLFYEPFDHLSMAFLRDFGVAAQILANNFSTTGALARVNCFDATDLCSEQNVTTYPTIRIYHRDGASQEDYKGPLDALSVAKTVKLLQLKSPVLLSTEHEVDQFTKGLHPIDFSKFGSSSVFLVATDAFTEAASVFKDISVDMSQVTALAVVHPNLVPQIAQRYKTSIPSLVAHNHEDKLEPVRTLMLEKGKIYKSALTSFIRASTIPAVPELTLDNFPHLFARNQPMVILFVDSTDPETKTEALTTFSTVAMSGHFSDFVFCWMDAKVKSMGLKILSEYTWTAQLPMVSVVKHRQGQVFNFQPVADQQSSEDPLQVEALTEWLNQVLAGTVNPSKILDQKEWGPPGPYYNFLNMPARFDEKWLEEQNSNTGPLEEDTAHTDNGLESDGAEVEVRKMLHDLRKLHDSPEGVQAGDTSREKVTTPDSAAAHSHTEL</sequence>
<keyword evidence="6" id="KW-1185">Reference proteome</keyword>
<dbReference type="Pfam" id="PF24508">
    <property type="entry name" value="TXNDC16_N"/>
    <property type="match status" value="1"/>
</dbReference>
<evidence type="ECO:0000313" key="6">
    <source>
        <dbReference type="Proteomes" id="UP000735302"/>
    </source>
</evidence>
<feature type="domain" description="TXNDC16 second thioredoxin-like" evidence="4">
    <location>
        <begin position="142"/>
        <end position="262"/>
    </location>
</feature>
<feature type="compositionally biased region" description="Basic and acidic residues" evidence="1">
    <location>
        <begin position="845"/>
        <end position="861"/>
    </location>
</feature>
<dbReference type="InterPro" id="IPR040090">
    <property type="entry name" value="TXNDC16"/>
</dbReference>
<dbReference type="EMBL" id="BLXT01005260">
    <property type="protein sequence ID" value="GFO21491.1"/>
    <property type="molecule type" value="Genomic_DNA"/>
</dbReference>
<dbReference type="PANTHER" id="PTHR22699">
    <property type="entry name" value="THIOREDOXIN DOMAIN-CONTAINING PROTEIN 16"/>
    <property type="match status" value="1"/>
</dbReference>
<dbReference type="CDD" id="cd02961">
    <property type="entry name" value="PDI_a_family"/>
    <property type="match status" value="1"/>
</dbReference>
<reference evidence="5 6" key="1">
    <citation type="journal article" date="2021" name="Elife">
        <title>Chloroplast acquisition without the gene transfer in kleptoplastic sea slugs, Plakobranchus ocellatus.</title>
        <authorList>
            <person name="Maeda T."/>
            <person name="Takahashi S."/>
            <person name="Yoshida T."/>
            <person name="Shimamura S."/>
            <person name="Takaki Y."/>
            <person name="Nagai Y."/>
            <person name="Toyoda A."/>
            <person name="Suzuki Y."/>
            <person name="Arimoto A."/>
            <person name="Ishii H."/>
            <person name="Satoh N."/>
            <person name="Nishiyama T."/>
            <person name="Hasebe M."/>
            <person name="Maruyama T."/>
            <person name="Minagawa J."/>
            <person name="Obokata J."/>
            <person name="Shigenobu S."/>
        </authorList>
    </citation>
    <scope>NUCLEOTIDE SEQUENCE [LARGE SCALE GENOMIC DNA]</scope>
</reference>
<evidence type="ECO:0000313" key="5">
    <source>
        <dbReference type="EMBL" id="GFO21491.1"/>
    </source>
</evidence>
<feature type="chain" id="PRO_5043898677" evidence="2">
    <location>
        <begin position="25"/>
        <end position="888"/>
    </location>
</feature>